<keyword evidence="9" id="KW-1185">Reference proteome</keyword>
<dbReference type="InterPro" id="IPR004839">
    <property type="entry name" value="Aminotransferase_I/II_large"/>
</dbReference>
<accession>A0A1U9K5U9</accession>
<dbReference type="Proteomes" id="UP000188603">
    <property type="component" value="Chromosome"/>
</dbReference>
<dbReference type="Pfam" id="PF00155">
    <property type="entry name" value="Aminotran_1_2"/>
    <property type="match status" value="1"/>
</dbReference>
<evidence type="ECO:0000256" key="6">
    <source>
        <dbReference type="RuleBase" id="RU000481"/>
    </source>
</evidence>
<dbReference type="Gene3D" id="3.90.1150.10">
    <property type="entry name" value="Aspartate Aminotransferase, domain 1"/>
    <property type="match status" value="1"/>
</dbReference>
<name>A0A1U9K5U9_9BACL</name>
<comment type="similarity">
    <text evidence="2 6">Belongs to the class-I pyridoxal-phosphate-dependent aminotransferase family.</text>
</comment>
<protein>
    <recommendedName>
        <fullName evidence="6">Aminotransferase</fullName>
        <ecNumber evidence="6">2.6.1.-</ecNumber>
    </recommendedName>
</protein>
<evidence type="ECO:0000256" key="5">
    <source>
        <dbReference type="ARBA" id="ARBA00022898"/>
    </source>
</evidence>
<dbReference type="InterPro" id="IPR015422">
    <property type="entry name" value="PyrdxlP-dep_Trfase_small"/>
</dbReference>
<dbReference type="InterPro" id="IPR004838">
    <property type="entry name" value="NHTrfase_class1_PyrdxlP-BS"/>
</dbReference>
<reference evidence="8 9" key="1">
    <citation type="journal article" date="2015" name="Int. J. Syst. Evol. Microbiol.">
        <title>Novibacillus thermophilus gen. nov., sp. nov., a Gram-staining-negative and moderately thermophilic member of the family Thermoactinomycetaceae.</title>
        <authorList>
            <person name="Yang G."/>
            <person name="Chen J."/>
            <person name="Zhou S."/>
        </authorList>
    </citation>
    <scope>NUCLEOTIDE SEQUENCE [LARGE SCALE GENOMIC DNA]</scope>
    <source>
        <strain evidence="8 9">SG-1</strain>
    </source>
</reference>
<dbReference type="InterPro" id="IPR015421">
    <property type="entry name" value="PyrdxlP-dep_Trfase_major"/>
</dbReference>
<dbReference type="GO" id="GO:0030170">
    <property type="term" value="F:pyridoxal phosphate binding"/>
    <property type="evidence" value="ECO:0007669"/>
    <property type="project" value="InterPro"/>
</dbReference>
<dbReference type="InterPro" id="IPR050596">
    <property type="entry name" value="AspAT/PAT-like"/>
</dbReference>
<dbReference type="PANTHER" id="PTHR46383:SF3">
    <property type="entry name" value="ASPARTATE AMINOTRANSFERASE-RELATED"/>
    <property type="match status" value="1"/>
</dbReference>
<keyword evidence="3 6" id="KW-0032">Aminotransferase</keyword>
<evidence type="ECO:0000256" key="3">
    <source>
        <dbReference type="ARBA" id="ARBA00022576"/>
    </source>
</evidence>
<proteinExistence type="inferred from homology"/>
<dbReference type="EC" id="2.6.1.-" evidence="6"/>
<dbReference type="KEGG" id="ntr:B0W44_05930"/>
<dbReference type="PROSITE" id="PS00105">
    <property type="entry name" value="AA_TRANSFER_CLASS_1"/>
    <property type="match status" value="1"/>
</dbReference>
<evidence type="ECO:0000313" key="9">
    <source>
        <dbReference type="Proteomes" id="UP000188603"/>
    </source>
</evidence>
<dbReference type="SUPFAM" id="SSF53383">
    <property type="entry name" value="PLP-dependent transferases"/>
    <property type="match status" value="1"/>
</dbReference>
<dbReference type="EMBL" id="CP019699">
    <property type="protein sequence ID" value="AQS55392.1"/>
    <property type="molecule type" value="Genomic_DNA"/>
</dbReference>
<keyword evidence="4 6" id="KW-0808">Transferase</keyword>
<dbReference type="PANTHER" id="PTHR46383">
    <property type="entry name" value="ASPARTATE AMINOTRANSFERASE"/>
    <property type="match status" value="1"/>
</dbReference>
<evidence type="ECO:0000256" key="4">
    <source>
        <dbReference type="ARBA" id="ARBA00022679"/>
    </source>
</evidence>
<evidence type="ECO:0000259" key="7">
    <source>
        <dbReference type="Pfam" id="PF00155"/>
    </source>
</evidence>
<dbReference type="AlphaFoldDB" id="A0A1U9K5U9"/>
<dbReference type="GO" id="GO:0006520">
    <property type="term" value="P:amino acid metabolic process"/>
    <property type="evidence" value="ECO:0007669"/>
    <property type="project" value="InterPro"/>
</dbReference>
<dbReference type="CDD" id="cd00609">
    <property type="entry name" value="AAT_like"/>
    <property type="match status" value="1"/>
</dbReference>
<dbReference type="OrthoDB" id="9813612at2"/>
<feature type="domain" description="Aminotransferase class I/classII large" evidence="7">
    <location>
        <begin position="28"/>
        <end position="377"/>
    </location>
</feature>
<dbReference type="Gene3D" id="3.40.640.10">
    <property type="entry name" value="Type I PLP-dependent aspartate aminotransferase-like (Major domain)"/>
    <property type="match status" value="1"/>
</dbReference>
<sequence length="393" mass="43803">MTRIAENVRNMPPSGIRQFFDLAQTLEGVISLGVGEPDFVTPWHVREASIAALERGYTSYTSNSGLLELRKEISRYLFERFAVDVDPEREVLVTVGASEGIDLVIRAITNPGDEILVVEPCFVSYDPIIRMAGGVPVKIRTTQETGFTLTPDHIRQNVTHKTKAIIFSYPNNPTGAVMTRKQFMDIANVVRELDLLAVSDEIYAELNYTGHPVSFASLPGMRERTVLLSGFSKAFAMTGWRIGYATGPEDVIQAMTKIHQYTMLCAPINAQMAAIEALKNGFDEMQRMIESYRQRRNFVIHALRAAGLDCHEPAGAFYAFPNIESTGMTSSEFAEKLIMEEKVAVVPGHVFGESGEGHVRCSYATSIDNLREAMARIARFVVRHKKNESQKWG</sequence>
<keyword evidence="5" id="KW-0663">Pyridoxal phosphate</keyword>
<dbReference type="RefSeq" id="WP_077719219.1">
    <property type="nucleotide sequence ID" value="NZ_CP019699.1"/>
</dbReference>
<gene>
    <name evidence="8" type="ORF">B0W44_05930</name>
</gene>
<organism evidence="8 9">
    <name type="scientific">Novibacillus thermophilus</name>
    <dbReference type="NCBI Taxonomy" id="1471761"/>
    <lineage>
        <taxon>Bacteria</taxon>
        <taxon>Bacillati</taxon>
        <taxon>Bacillota</taxon>
        <taxon>Bacilli</taxon>
        <taxon>Bacillales</taxon>
        <taxon>Thermoactinomycetaceae</taxon>
        <taxon>Novibacillus</taxon>
    </lineage>
</organism>
<dbReference type="FunFam" id="3.40.640.10:FF:000033">
    <property type="entry name" value="Aspartate aminotransferase"/>
    <property type="match status" value="1"/>
</dbReference>
<dbReference type="GO" id="GO:0008483">
    <property type="term" value="F:transaminase activity"/>
    <property type="evidence" value="ECO:0007669"/>
    <property type="project" value="UniProtKB-KW"/>
</dbReference>
<comment type="cofactor">
    <cofactor evidence="1 6">
        <name>pyridoxal 5'-phosphate</name>
        <dbReference type="ChEBI" id="CHEBI:597326"/>
    </cofactor>
</comment>
<evidence type="ECO:0000256" key="2">
    <source>
        <dbReference type="ARBA" id="ARBA00007441"/>
    </source>
</evidence>
<evidence type="ECO:0000313" key="8">
    <source>
        <dbReference type="EMBL" id="AQS55392.1"/>
    </source>
</evidence>
<dbReference type="STRING" id="1471761.B0W44_05930"/>
<evidence type="ECO:0000256" key="1">
    <source>
        <dbReference type="ARBA" id="ARBA00001933"/>
    </source>
</evidence>
<dbReference type="InterPro" id="IPR015424">
    <property type="entry name" value="PyrdxlP-dep_Trfase"/>
</dbReference>